<dbReference type="GO" id="GO:0009252">
    <property type="term" value="P:peptidoglycan biosynthetic process"/>
    <property type="evidence" value="ECO:0007669"/>
    <property type="project" value="UniProtKB-KW"/>
</dbReference>
<keyword evidence="11" id="KW-0812">Transmembrane</keyword>
<evidence type="ECO:0000313" key="15">
    <source>
        <dbReference type="Proteomes" id="UP000177273"/>
    </source>
</evidence>
<dbReference type="GO" id="GO:0006508">
    <property type="term" value="P:proteolysis"/>
    <property type="evidence" value="ECO:0007669"/>
    <property type="project" value="InterPro"/>
</dbReference>
<dbReference type="Gene3D" id="3.40.710.10">
    <property type="entry name" value="DD-peptidase/beta-lactamase superfamily"/>
    <property type="match status" value="1"/>
</dbReference>
<evidence type="ECO:0000256" key="3">
    <source>
        <dbReference type="ARBA" id="ARBA00022729"/>
    </source>
</evidence>
<proteinExistence type="inferred from homology"/>
<feature type="transmembrane region" description="Helical" evidence="11">
    <location>
        <begin position="385"/>
        <end position="402"/>
    </location>
</feature>
<dbReference type="SUPFAM" id="SSF56601">
    <property type="entry name" value="beta-lactamase/transpeptidase-like"/>
    <property type="match status" value="1"/>
</dbReference>
<evidence type="ECO:0000256" key="5">
    <source>
        <dbReference type="ARBA" id="ARBA00022960"/>
    </source>
</evidence>
<keyword evidence="11" id="KW-1133">Transmembrane helix</keyword>
<reference evidence="15" key="1">
    <citation type="submission" date="2016-09" db="EMBL/GenBank/DDBJ databases">
        <title>Draft genome sequence of a novel species of the family Streptococcaceae isolated from flowers.</title>
        <authorList>
            <person name="Chuah L.-O."/>
            <person name="Yap K.-P."/>
            <person name="Thong K.L."/>
            <person name="Liong M.T."/>
            <person name="Ahmad R."/>
            <person name="Rusul G."/>
        </authorList>
    </citation>
    <scope>NUCLEOTIDE SEQUENCE [LARGE SCALE GENOMIC DNA]</scope>
    <source>
        <strain evidence="15">HibF3</strain>
    </source>
</reference>
<evidence type="ECO:0008006" key="16">
    <source>
        <dbReference type="Google" id="ProtNLM"/>
    </source>
</evidence>
<dbReference type="PANTHER" id="PTHR21581">
    <property type="entry name" value="D-ALANYL-D-ALANINE CARBOXYPEPTIDASE"/>
    <property type="match status" value="1"/>
</dbReference>
<evidence type="ECO:0000256" key="1">
    <source>
        <dbReference type="ARBA" id="ARBA00003217"/>
    </source>
</evidence>
<keyword evidence="6" id="KW-0573">Peptidoglycan synthesis</keyword>
<dbReference type="InterPro" id="IPR037091">
    <property type="entry name" value="Pen-bd_prot4_C_dom_sf"/>
</dbReference>
<evidence type="ECO:0000256" key="4">
    <source>
        <dbReference type="ARBA" id="ARBA00022801"/>
    </source>
</evidence>
<name>A0A9Q5JHW4_9LACT</name>
<dbReference type="InterPro" id="IPR015294">
    <property type="entry name" value="Pen-bd_prot4_C_dom"/>
</dbReference>
<dbReference type="GO" id="GO:0071555">
    <property type="term" value="P:cell wall organization"/>
    <property type="evidence" value="ECO:0007669"/>
    <property type="project" value="UniProtKB-KW"/>
</dbReference>
<sequence length="438" mass="48815">MTKEYGYTVDRKYKPKSSIMIDAQNGQVLWQDNPDEIRDQGSMAKAMTMFIVYEAMSEGKFNMDTLVTASPTDQQISQIFEVSNTPLVAGVQYPVSELIKMSFIPSSSASTIMLANLVSNNDAGKFIDIMNEKAKEIGMTNTHFNNCSGAQAIAFKGLYTPQGYDAQAGNQTTARDYSILGYNIVNKHPEILEITKNASLTIMKGTPYEEKVQNYNYSLPGNIAPNGKSYAYEGVDGIKTGSSPIADYNYMATCKKNDMRVIEVIMGVGNWDDEDSEFNRHLYGNALLDYAYSNFSKEVILPAGKHTIDSKKVKTDGDLVAVKPKDRDGTFTISDKDVVYNSPLPFVSKTIPQIEVAYEKTSLSYSSNKANNDKKTPTNNSFRSFIKKILLIFVLLLFCLLTPNRIRNRKKNKFIISLKLLSLLVVTCLTLSIVLNII</sequence>
<evidence type="ECO:0000256" key="8">
    <source>
        <dbReference type="PIRSR" id="PIRSR618044-1"/>
    </source>
</evidence>
<protein>
    <recommendedName>
        <fullName evidence="16">Peptidase S11 D-alanyl-D-alanine carboxypeptidase A N-terminal domain-containing protein</fullName>
    </recommendedName>
</protein>
<dbReference type="InterPro" id="IPR012338">
    <property type="entry name" value="Beta-lactam/transpept-like"/>
</dbReference>
<evidence type="ECO:0000259" key="13">
    <source>
        <dbReference type="Pfam" id="PF09211"/>
    </source>
</evidence>
<comment type="similarity">
    <text evidence="2 10">Belongs to the peptidase S11 family.</text>
</comment>
<keyword evidence="11" id="KW-0472">Membrane</keyword>
<dbReference type="InterPro" id="IPR001967">
    <property type="entry name" value="Peptidase_S11_N"/>
</dbReference>
<dbReference type="PRINTS" id="PR00725">
    <property type="entry name" value="DADACBPTASE1"/>
</dbReference>
<feature type="active site" description="Acyl-ester intermediate" evidence="8">
    <location>
        <position position="42"/>
    </location>
</feature>
<dbReference type="Pfam" id="PF09211">
    <property type="entry name" value="DUF1958"/>
    <property type="match status" value="1"/>
</dbReference>
<organism evidence="14 15">
    <name type="scientific">Floricoccus penangensis</name>
    <dbReference type="NCBI Taxonomy" id="1859475"/>
    <lineage>
        <taxon>Bacteria</taxon>
        <taxon>Bacillati</taxon>
        <taxon>Bacillota</taxon>
        <taxon>Bacilli</taxon>
        <taxon>Lactobacillales</taxon>
        <taxon>Streptococcaceae</taxon>
        <taxon>Floricoccus</taxon>
    </lineage>
</organism>
<dbReference type="InterPro" id="IPR018044">
    <property type="entry name" value="Peptidase_S11"/>
</dbReference>
<feature type="domain" description="Peptidase S11 D-alanyl-D-alanine carboxypeptidase A N-terminal" evidence="12">
    <location>
        <begin position="13"/>
        <end position="268"/>
    </location>
</feature>
<evidence type="ECO:0000256" key="6">
    <source>
        <dbReference type="ARBA" id="ARBA00022984"/>
    </source>
</evidence>
<feature type="active site" description="Proton acceptor" evidence="8">
    <location>
        <position position="45"/>
    </location>
</feature>
<dbReference type="Proteomes" id="UP000177273">
    <property type="component" value="Unassembled WGS sequence"/>
</dbReference>
<dbReference type="PANTHER" id="PTHR21581:SF11">
    <property type="entry name" value="D-ALANYL-D-ALANINE CARBOXYPEPTIDASE DACA"/>
    <property type="match status" value="1"/>
</dbReference>
<comment type="caution">
    <text evidence="14">The sequence shown here is derived from an EMBL/GenBank/DDBJ whole genome shotgun (WGS) entry which is preliminary data.</text>
</comment>
<evidence type="ECO:0000313" key="14">
    <source>
        <dbReference type="EMBL" id="OFI47839.1"/>
    </source>
</evidence>
<evidence type="ECO:0000256" key="11">
    <source>
        <dbReference type="SAM" id="Phobius"/>
    </source>
</evidence>
<dbReference type="GO" id="GO:0008360">
    <property type="term" value="P:regulation of cell shape"/>
    <property type="evidence" value="ECO:0007669"/>
    <property type="project" value="UniProtKB-KW"/>
</dbReference>
<feature type="binding site" evidence="9">
    <location>
        <position position="239"/>
    </location>
    <ligand>
        <name>substrate</name>
    </ligand>
</feature>
<keyword evidence="7" id="KW-0961">Cell wall biogenesis/degradation</keyword>
<feature type="domain" description="Penicillin-binding protein 4 C-terminal" evidence="13">
    <location>
        <begin position="300"/>
        <end position="358"/>
    </location>
</feature>
<evidence type="ECO:0000259" key="12">
    <source>
        <dbReference type="Pfam" id="PF00768"/>
    </source>
</evidence>
<evidence type="ECO:0000256" key="10">
    <source>
        <dbReference type="RuleBase" id="RU004016"/>
    </source>
</evidence>
<keyword evidence="5" id="KW-0133">Cell shape</keyword>
<evidence type="ECO:0000256" key="9">
    <source>
        <dbReference type="PIRSR" id="PIRSR618044-2"/>
    </source>
</evidence>
<gene>
    <name evidence="14" type="ORF">BG262_08725</name>
</gene>
<feature type="transmembrane region" description="Helical" evidence="11">
    <location>
        <begin position="414"/>
        <end position="435"/>
    </location>
</feature>
<evidence type="ECO:0000256" key="2">
    <source>
        <dbReference type="ARBA" id="ARBA00007164"/>
    </source>
</evidence>
<feature type="active site" evidence="8">
    <location>
        <position position="106"/>
    </location>
</feature>
<evidence type="ECO:0000256" key="7">
    <source>
        <dbReference type="ARBA" id="ARBA00023316"/>
    </source>
</evidence>
<keyword evidence="3" id="KW-0732">Signal</keyword>
<keyword evidence="4" id="KW-0378">Hydrolase</keyword>
<dbReference type="Pfam" id="PF00768">
    <property type="entry name" value="Peptidase_S11"/>
    <property type="match status" value="1"/>
</dbReference>
<comment type="function">
    <text evidence="1">Removes C-terminal D-alanyl residues from sugar-peptide cell wall precursors.</text>
</comment>
<dbReference type="GO" id="GO:0009002">
    <property type="term" value="F:serine-type D-Ala-D-Ala carboxypeptidase activity"/>
    <property type="evidence" value="ECO:0007669"/>
    <property type="project" value="InterPro"/>
</dbReference>
<accession>A0A9Q5JHW4</accession>
<dbReference type="EMBL" id="MKIQ01000003">
    <property type="protein sequence ID" value="OFI47839.1"/>
    <property type="molecule type" value="Genomic_DNA"/>
</dbReference>
<dbReference type="SUPFAM" id="SSF69189">
    <property type="entry name" value="Penicillin-binding protein associated domain"/>
    <property type="match status" value="1"/>
</dbReference>
<dbReference type="Gene3D" id="2.30.140.20">
    <property type="entry name" value="Penicillin-binding protein 4, C-terminal domain"/>
    <property type="match status" value="1"/>
</dbReference>
<dbReference type="AlphaFoldDB" id="A0A9Q5JHW4"/>
<keyword evidence="15" id="KW-1185">Reference proteome</keyword>
<dbReference type="InterPro" id="IPR015956">
    <property type="entry name" value="Peniciliin-bd_prot_C_sf"/>
</dbReference>